<keyword evidence="5" id="KW-0539">Nucleus</keyword>
<evidence type="ECO:0000313" key="7">
    <source>
        <dbReference type="EMBL" id="KAL1519089.1"/>
    </source>
</evidence>
<dbReference type="InterPro" id="IPR008547">
    <property type="entry name" value="DUF829_TMEM53"/>
</dbReference>
<evidence type="ECO:0000256" key="1">
    <source>
        <dbReference type="ARBA" id="ARBA00004126"/>
    </source>
</evidence>
<dbReference type="PANTHER" id="PTHR12265:SF30">
    <property type="entry name" value="TRANSMEMBRANE PROTEIN 53"/>
    <property type="match status" value="1"/>
</dbReference>
<comment type="caution">
    <text evidence="7">The sequence shown here is derived from an EMBL/GenBank/DDBJ whole genome shotgun (WGS) entry which is preliminary data.</text>
</comment>
<evidence type="ECO:0000256" key="2">
    <source>
        <dbReference type="ARBA" id="ARBA00022692"/>
    </source>
</evidence>
<dbReference type="Proteomes" id="UP001515480">
    <property type="component" value="Unassembled WGS sequence"/>
</dbReference>
<protein>
    <submittedName>
        <fullName evidence="7">Uncharacterized protein</fullName>
    </submittedName>
</protein>
<evidence type="ECO:0000256" key="6">
    <source>
        <dbReference type="ARBA" id="ARBA00037847"/>
    </source>
</evidence>
<name>A0AB34JBC3_PRYPA</name>
<reference evidence="7 8" key="1">
    <citation type="journal article" date="2024" name="Science">
        <title>Giant polyketide synthase enzymes in the biosynthesis of giant marine polyether toxins.</title>
        <authorList>
            <person name="Fallon T.R."/>
            <person name="Shende V.V."/>
            <person name="Wierzbicki I.H."/>
            <person name="Pendleton A.L."/>
            <person name="Watervoot N.F."/>
            <person name="Auber R.P."/>
            <person name="Gonzalez D.J."/>
            <person name="Wisecaver J.H."/>
            <person name="Moore B.S."/>
        </authorList>
    </citation>
    <scope>NUCLEOTIDE SEQUENCE [LARGE SCALE GENOMIC DNA]</scope>
    <source>
        <strain evidence="7 8">12B1</strain>
    </source>
</reference>
<keyword evidence="3" id="KW-1133">Transmembrane helix</keyword>
<keyword evidence="8" id="KW-1185">Reference proteome</keyword>
<evidence type="ECO:0000256" key="3">
    <source>
        <dbReference type="ARBA" id="ARBA00022989"/>
    </source>
</evidence>
<dbReference type="AlphaFoldDB" id="A0AB34JBC3"/>
<keyword evidence="2" id="KW-0812">Transmembrane</keyword>
<evidence type="ECO:0000313" key="8">
    <source>
        <dbReference type="Proteomes" id="UP001515480"/>
    </source>
</evidence>
<evidence type="ECO:0000256" key="4">
    <source>
        <dbReference type="ARBA" id="ARBA00023136"/>
    </source>
</evidence>
<evidence type="ECO:0000256" key="5">
    <source>
        <dbReference type="ARBA" id="ARBA00023242"/>
    </source>
</evidence>
<accession>A0AB34JBC3</accession>
<dbReference type="Pfam" id="PF05705">
    <property type="entry name" value="DUF829"/>
    <property type="match status" value="1"/>
</dbReference>
<dbReference type="PANTHER" id="PTHR12265">
    <property type="entry name" value="TRANSMEMBRANE PROTEIN 53"/>
    <property type="match status" value="1"/>
</dbReference>
<comment type="subcellular location">
    <subcellularLocation>
        <location evidence="6">Endomembrane system</location>
        <topology evidence="6">Single-pass membrane protein</topology>
    </subcellularLocation>
    <subcellularLocation>
        <location evidence="1">Nucleus membrane</location>
    </subcellularLocation>
</comment>
<gene>
    <name evidence="7" type="ORF">AB1Y20_003356</name>
</gene>
<proteinExistence type="predicted"/>
<dbReference type="EMBL" id="JBGBPQ010000010">
    <property type="protein sequence ID" value="KAL1519089.1"/>
    <property type="molecule type" value="Genomic_DNA"/>
</dbReference>
<sequence length="374" mass="40496">MEEISFAAAITSRQLWRLPPLLPESDAEEVLLSLASSIRATLPREALLLRSLRRALAVAVRDNDDAMPRVASALHLLLTALPADSIAAGAAAGMLLLFSHGLGHLPPPGCPRGGGGPLVVMLGFAGGTPADLRKYSDRLYTPRGAELVSLCASEIPEVYTQLIAAVLTRARTAAHWVIHLFSKAGFLLLARLLRELERQRTTAQRGVAPPPAAIIWDSSPGSFSDYSEFVKGTWQSAELLARRARFSYSPAARERMDTLLRSSDYAASVRESYGAIGQLSIQPYPGGCHGLSLPTCMPHNCHHLFLFSEKDPVCNPDEIRSYLNSLAVASDMECKGVRSCKSVMVKGTHCDGLFWSTSEYRAAVYELLDCCSTG</sequence>
<keyword evidence="4" id="KW-0472">Membrane</keyword>
<organism evidence="7 8">
    <name type="scientific">Prymnesium parvum</name>
    <name type="common">Toxic golden alga</name>
    <dbReference type="NCBI Taxonomy" id="97485"/>
    <lineage>
        <taxon>Eukaryota</taxon>
        <taxon>Haptista</taxon>
        <taxon>Haptophyta</taxon>
        <taxon>Prymnesiophyceae</taxon>
        <taxon>Prymnesiales</taxon>
        <taxon>Prymnesiaceae</taxon>
        <taxon>Prymnesium</taxon>
    </lineage>
</organism>
<dbReference type="GO" id="GO:0031965">
    <property type="term" value="C:nuclear membrane"/>
    <property type="evidence" value="ECO:0007669"/>
    <property type="project" value="UniProtKB-SubCell"/>
</dbReference>